<keyword evidence="2" id="KW-1185">Reference proteome</keyword>
<keyword evidence="1" id="KW-0969">Cilium</keyword>
<dbReference type="PANTHER" id="PTHR42200:SF2">
    <property type="entry name" value="ARCHAEAL FLAGELLA-RELATED PROTEIN F"/>
    <property type="match status" value="1"/>
</dbReference>
<dbReference type="GO" id="GO:0097588">
    <property type="term" value="P:archaeal or bacterial-type flagellum-dependent cell motility"/>
    <property type="evidence" value="ECO:0007669"/>
    <property type="project" value="InterPro"/>
</dbReference>
<dbReference type="Proteomes" id="UP001203207">
    <property type="component" value="Unassembled WGS sequence"/>
</dbReference>
<reference evidence="1" key="2">
    <citation type="submission" date="2022-02" db="EMBL/GenBank/DDBJ databases">
        <authorList>
            <person name="Elcheninov A.G."/>
            <person name="Sorokin D.Y."/>
            <person name="Kublanov I.V."/>
        </authorList>
    </citation>
    <scope>NUCLEOTIDE SEQUENCE</scope>
    <source>
        <strain evidence="1">AArc-St2</strain>
    </source>
</reference>
<gene>
    <name evidence="1" type="ORF">AArcSt2_03500</name>
</gene>
<organism evidence="1 2">
    <name type="scientific">Natronocalculus amylovorans</name>
    <dbReference type="NCBI Taxonomy" id="2917812"/>
    <lineage>
        <taxon>Archaea</taxon>
        <taxon>Methanobacteriati</taxon>
        <taxon>Methanobacteriota</taxon>
        <taxon>Stenosarchaea group</taxon>
        <taxon>Halobacteria</taxon>
        <taxon>Halobacteriales</taxon>
        <taxon>Haloferacaceae</taxon>
        <taxon>Natronocalculus</taxon>
    </lineage>
</organism>
<dbReference type="GO" id="GO:0005198">
    <property type="term" value="F:structural molecule activity"/>
    <property type="evidence" value="ECO:0007669"/>
    <property type="project" value="InterPro"/>
</dbReference>
<proteinExistence type="predicted"/>
<reference evidence="1" key="1">
    <citation type="journal article" date="2022" name="Syst. Appl. Microbiol.">
        <title>Natronocalculus amylovorans gen. nov., sp. nov., and Natranaeroarchaeum aerophilus sp. nov., dominant culturable amylolytic natronoarchaea from hypersaline soda lakes in southwestern Siberia.</title>
        <authorList>
            <person name="Sorokin D.Y."/>
            <person name="Elcheninov A.G."/>
            <person name="Khizhniak T.V."/>
            <person name="Koenen M."/>
            <person name="Bale N.J."/>
            <person name="Damste J.S.S."/>
            <person name="Kublanov I.V."/>
        </authorList>
    </citation>
    <scope>NUCLEOTIDE SEQUENCE</scope>
    <source>
        <strain evidence="1">AArc-St2</strain>
    </source>
</reference>
<dbReference type="AlphaFoldDB" id="A0AAE3FVJ0"/>
<sequence>MGFSVSASTAIIVVGLFLAFGMFYPAMANSVDRVTDAQDDQADRMLSIQNTAIELENATKEDIGDEDEEWEVTVNVTNTGSTSIPLSRTDLLINNSYQDEPETMIQETEDTETDLWLPGETAEFTTTVDQEPDRVSVVVTQGIRVSGELETVEEEEQ</sequence>
<dbReference type="PANTHER" id="PTHR42200">
    <property type="entry name" value="ARCHAEAL FLAGELLA-RELATED PROTEIN F-RELATED"/>
    <property type="match status" value="1"/>
</dbReference>
<keyword evidence="1" id="KW-0966">Cell projection</keyword>
<dbReference type="InterPro" id="IPR002774">
    <property type="entry name" value="Flagellin_arc-type"/>
</dbReference>
<comment type="caution">
    <text evidence="1">The sequence shown here is derived from an EMBL/GenBank/DDBJ whole genome shotgun (WGS) entry which is preliminary data.</text>
</comment>
<dbReference type="RefSeq" id="WP_250582924.1">
    <property type="nucleotide sequence ID" value="NZ_JAKRVX010000001.1"/>
</dbReference>
<dbReference type="EMBL" id="JAKRVX010000001">
    <property type="protein sequence ID" value="MCL9816001.1"/>
    <property type="molecule type" value="Genomic_DNA"/>
</dbReference>
<evidence type="ECO:0000313" key="2">
    <source>
        <dbReference type="Proteomes" id="UP001203207"/>
    </source>
</evidence>
<protein>
    <submittedName>
        <fullName evidence="1">Flagellin</fullName>
    </submittedName>
</protein>
<accession>A0AAE3FVJ0</accession>
<keyword evidence="1" id="KW-0282">Flagellum</keyword>
<name>A0AAE3FVJ0_9EURY</name>
<evidence type="ECO:0000313" key="1">
    <source>
        <dbReference type="EMBL" id="MCL9816001.1"/>
    </source>
</evidence>
<dbReference type="Pfam" id="PF01917">
    <property type="entry name" value="Flagellin_arch-type"/>
    <property type="match status" value="1"/>
</dbReference>